<evidence type="ECO:0000313" key="1">
    <source>
        <dbReference type="EMBL" id="EWY36185.1"/>
    </source>
</evidence>
<dbReference type="PANTHER" id="PTHR35528">
    <property type="entry name" value="BLL1675 PROTEIN"/>
    <property type="match status" value="1"/>
</dbReference>
<dbReference type="EMBL" id="AVFL01000050">
    <property type="protein sequence ID" value="EWY36185.1"/>
    <property type="molecule type" value="Genomic_DNA"/>
</dbReference>
<dbReference type="STRING" id="1385369.N825_29460"/>
<dbReference type="AlphaFoldDB" id="W9GQN6"/>
<dbReference type="PANTHER" id="PTHR35528:SF3">
    <property type="entry name" value="BLL1675 PROTEIN"/>
    <property type="match status" value="1"/>
</dbReference>
<dbReference type="InterPro" id="IPR052183">
    <property type="entry name" value="IS_Transposase"/>
</dbReference>
<keyword evidence="2" id="KW-1185">Reference proteome</keyword>
<evidence type="ECO:0000313" key="2">
    <source>
        <dbReference type="Proteomes" id="UP000019486"/>
    </source>
</evidence>
<organism evidence="1 2">
    <name type="scientific">Skermanella stibiiresistens SB22</name>
    <dbReference type="NCBI Taxonomy" id="1385369"/>
    <lineage>
        <taxon>Bacteria</taxon>
        <taxon>Pseudomonadati</taxon>
        <taxon>Pseudomonadota</taxon>
        <taxon>Alphaproteobacteria</taxon>
        <taxon>Rhodospirillales</taxon>
        <taxon>Azospirillaceae</taxon>
        <taxon>Skermanella</taxon>
    </lineage>
</organism>
<sequence>MSIVSPDVGWRIGAVPGFIDQVDFCREPATMRRDVCRVWNRMIDEVAAWPPTRLASPRSYRFPAEVIGYAVWFYFQFPLSLRMFEEMLAPRGVAVSHETVRRWGPGFGREIADGIRDRRLARGD</sequence>
<accession>W9GQN6</accession>
<evidence type="ECO:0008006" key="3">
    <source>
        <dbReference type="Google" id="ProtNLM"/>
    </source>
</evidence>
<name>W9GQN6_9PROT</name>
<comment type="caution">
    <text evidence="1">The sequence shown here is derived from an EMBL/GenBank/DDBJ whole genome shotgun (WGS) entry which is preliminary data.</text>
</comment>
<dbReference type="Proteomes" id="UP000019486">
    <property type="component" value="Unassembled WGS sequence"/>
</dbReference>
<protein>
    <recommendedName>
        <fullName evidence="3">Transposase</fullName>
    </recommendedName>
</protein>
<proteinExistence type="predicted"/>
<gene>
    <name evidence="1" type="ORF">N825_29460</name>
</gene>
<reference evidence="1 2" key="1">
    <citation type="submission" date="2013-08" db="EMBL/GenBank/DDBJ databases">
        <title>The genome sequence of Skermanella stibiiresistens.</title>
        <authorList>
            <person name="Zhu W."/>
            <person name="Wang G."/>
        </authorList>
    </citation>
    <scope>NUCLEOTIDE SEQUENCE [LARGE SCALE GENOMIC DNA]</scope>
    <source>
        <strain evidence="1 2">SB22</strain>
    </source>
</reference>